<keyword evidence="3" id="KW-0131">Cell cycle</keyword>
<keyword evidence="2" id="KW-0812">Transmembrane</keyword>
<evidence type="ECO:0000313" key="4">
    <source>
        <dbReference type="Proteomes" id="UP000767854"/>
    </source>
</evidence>
<keyword evidence="4" id="KW-1185">Reference proteome</keyword>
<protein>
    <submittedName>
        <fullName evidence="3">Cell division protein FtsL</fullName>
    </submittedName>
</protein>
<keyword evidence="1" id="KW-0175">Coiled coil</keyword>
<accession>A0ABS2MM71</accession>
<keyword evidence="2" id="KW-1133">Transmembrane helix</keyword>
<dbReference type="EMBL" id="JAFBDT010000001">
    <property type="protein sequence ID" value="MBM7560495.1"/>
    <property type="molecule type" value="Genomic_DNA"/>
</dbReference>
<evidence type="ECO:0000256" key="2">
    <source>
        <dbReference type="SAM" id="Phobius"/>
    </source>
</evidence>
<dbReference type="Proteomes" id="UP000767854">
    <property type="component" value="Unassembled WGS sequence"/>
</dbReference>
<dbReference type="GO" id="GO:0051301">
    <property type="term" value="P:cell division"/>
    <property type="evidence" value="ECO:0007669"/>
    <property type="project" value="UniProtKB-KW"/>
</dbReference>
<organism evidence="3 4">
    <name type="scientific">Fusibacter tunisiensis</name>
    <dbReference type="NCBI Taxonomy" id="1008308"/>
    <lineage>
        <taxon>Bacteria</taxon>
        <taxon>Bacillati</taxon>
        <taxon>Bacillota</taxon>
        <taxon>Clostridia</taxon>
        <taxon>Eubacteriales</taxon>
        <taxon>Eubacteriales Family XII. Incertae Sedis</taxon>
        <taxon>Fusibacter</taxon>
    </lineage>
</organism>
<sequence>MAANMLATQLEIEEFNQTQTAKIIQIKQKRLEKENAKKKAMCQIKNMFFSICVVFFFASVFGAVIFQNSLVNEAKYNLFNLRNEIKSIEARIEEVEANLERHTELQNIEVIAKEQLNMQYPVKEQIVYINAATEYKLNVAEGETSEPLVSARQEASEPSFRAFIGSLLKSN</sequence>
<evidence type="ECO:0000256" key="1">
    <source>
        <dbReference type="SAM" id="Coils"/>
    </source>
</evidence>
<name>A0ABS2MM71_9FIRM</name>
<evidence type="ECO:0000313" key="3">
    <source>
        <dbReference type="EMBL" id="MBM7560495.1"/>
    </source>
</evidence>
<feature type="coiled-coil region" evidence="1">
    <location>
        <begin position="71"/>
        <end position="105"/>
    </location>
</feature>
<keyword evidence="3" id="KW-0132">Cell division</keyword>
<keyword evidence="2" id="KW-0472">Membrane</keyword>
<dbReference type="RefSeq" id="WP_204660978.1">
    <property type="nucleotide sequence ID" value="NZ_JAFBDT010000001.1"/>
</dbReference>
<reference evidence="3 4" key="1">
    <citation type="submission" date="2021-01" db="EMBL/GenBank/DDBJ databases">
        <title>Genomic Encyclopedia of Type Strains, Phase IV (KMG-IV): sequencing the most valuable type-strain genomes for metagenomic binning, comparative biology and taxonomic classification.</title>
        <authorList>
            <person name="Goeker M."/>
        </authorList>
    </citation>
    <scope>NUCLEOTIDE SEQUENCE [LARGE SCALE GENOMIC DNA]</scope>
    <source>
        <strain evidence="3 4">DSM 24436</strain>
    </source>
</reference>
<comment type="caution">
    <text evidence="3">The sequence shown here is derived from an EMBL/GenBank/DDBJ whole genome shotgun (WGS) entry which is preliminary data.</text>
</comment>
<proteinExistence type="predicted"/>
<gene>
    <name evidence="3" type="ORF">JOC49_000004</name>
</gene>
<feature type="transmembrane region" description="Helical" evidence="2">
    <location>
        <begin position="47"/>
        <end position="66"/>
    </location>
</feature>